<evidence type="ECO:0000313" key="2">
    <source>
        <dbReference type="EMBL" id="MBB5017409.1"/>
    </source>
</evidence>
<keyword evidence="1" id="KW-0812">Transmembrane</keyword>
<name>A0A840MJR2_9PROT</name>
<protein>
    <submittedName>
        <fullName evidence="2">Uncharacterized protein</fullName>
    </submittedName>
</protein>
<keyword evidence="1" id="KW-0472">Membrane</keyword>
<keyword evidence="1" id="KW-1133">Transmembrane helix</keyword>
<dbReference type="EMBL" id="JACHHY010000003">
    <property type="protein sequence ID" value="MBB5017409.1"/>
    <property type="molecule type" value="Genomic_DNA"/>
</dbReference>
<organism evidence="2 3">
    <name type="scientific">Chitinivorax tropicus</name>
    <dbReference type="NCBI Taxonomy" id="714531"/>
    <lineage>
        <taxon>Bacteria</taxon>
        <taxon>Pseudomonadati</taxon>
        <taxon>Pseudomonadota</taxon>
        <taxon>Betaproteobacteria</taxon>
        <taxon>Chitinivorax</taxon>
    </lineage>
</organism>
<feature type="transmembrane region" description="Helical" evidence="1">
    <location>
        <begin position="40"/>
        <end position="59"/>
    </location>
</feature>
<proteinExistence type="predicted"/>
<evidence type="ECO:0000256" key="1">
    <source>
        <dbReference type="SAM" id="Phobius"/>
    </source>
</evidence>
<gene>
    <name evidence="2" type="ORF">HNQ59_000673</name>
</gene>
<accession>A0A840MJR2</accession>
<evidence type="ECO:0000313" key="3">
    <source>
        <dbReference type="Proteomes" id="UP000575898"/>
    </source>
</evidence>
<sequence>MLRRYRWLACKTLWLNALVAGTVALEAGWGLLQPLLPVDFYTLVAVALPVANAILRVLASAKEAT</sequence>
<dbReference type="AlphaFoldDB" id="A0A840MJR2"/>
<dbReference type="RefSeq" id="WP_184035144.1">
    <property type="nucleotide sequence ID" value="NZ_JACHHY010000003.1"/>
</dbReference>
<reference evidence="2 3" key="1">
    <citation type="submission" date="2020-08" db="EMBL/GenBank/DDBJ databases">
        <title>Genomic Encyclopedia of Type Strains, Phase IV (KMG-IV): sequencing the most valuable type-strain genomes for metagenomic binning, comparative biology and taxonomic classification.</title>
        <authorList>
            <person name="Goeker M."/>
        </authorList>
    </citation>
    <scope>NUCLEOTIDE SEQUENCE [LARGE SCALE GENOMIC DNA]</scope>
    <source>
        <strain evidence="2 3">DSM 27165</strain>
    </source>
</reference>
<dbReference type="Proteomes" id="UP000575898">
    <property type="component" value="Unassembled WGS sequence"/>
</dbReference>
<comment type="caution">
    <text evidence="2">The sequence shown here is derived from an EMBL/GenBank/DDBJ whole genome shotgun (WGS) entry which is preliminary data.</text>
</comment>
<keyword evidence="3" id="KW-1185">Reference proteome</keyword>